<dbReference type="GeneID" id="578417"/>
<reference evidence="19" key="1">
    <citation type="submission" date="2015-02" db="EMBL/GenBank/DDBJ databases">
        <title>Genome sequencing for Strongylocentrotus purpuratus.</title>
        <authorList>
            <person name="Murali S."/>
            <person name="Liu Y."/>
            <person name="Vee V."/>
            <person name="English A."/>
            <person name="Wang M."/>
            <person name="Skinner E."/>
            <person name="Han Y."/>
            <person name="Muzny D.M."/>
            <person name="Worley K.C."/>
            <person name="Gibbs R.A."/>
        </authorList>
    </citation>
    <scope>NUCLEOTIDE SEQUENCE</scope>
</reference>
<dbReference type="OrthoDB" id="193931at2759"/>
<dbReference type="RefSeq" id="XP_003724832.1">
    <property type="nucleotide sequence ID" value="XM_003724784.3"/>
</dbReference>
<dbReference type="GO" id="GO:0000226">
    <property type="term" value="P:microtubule cytoskeleton organization"/>
    <property type="evidence" value="ECO:0000318"/>
    <property type="project" value="GO_Central"/>
</dbReference>
<dbReference type="PROSITE" id="PS50030">
    <property type="entry name" value="UBA"/>
    <property type="match status" value="1"/>
</dbReference>
<dbReference type="Proteomes" id="UP000007110">
    <property type="component" value="Unassembled WGS sequence"/>
</dbReference>
<dbReference type="Pfam" id="PF00069">
    <property type="entry name" value="Pkinase"/>
    <property type="match status" value="1"/>
</dbReference>
<keyword evidence="4" id="KW-0963">Cytoplasm</keyword>
<dbReference type="FunCoup" id="A0A7M7GF11">
    <property type="interactions" value="390"/>
</dbReference>
<evidence type="ECO:0000256" key="12">
    <source>
        <dbReference type="ARBA" id="ARBA00022842"/>
    </source>
</evidence>
<dbReference type="InterPro" id="IPR057380">
    <property type="entry name" value="UBA_SIK1/2/3"/>
</dbReference>
<dbReference type="PROSITE" id="PS50011">
    <property type="entry name" value="PROTEIN_KINASE_DOM"/>
    <property type="match status" value="1"/>
</dbReference>
<dbReference type="GO" id="GO:0005524">
    <property type="term" value="F:ATP binding"/>
    <property type="evidence" value="ECO:0007669"/>
    <property type="project" value="UniProtKB-UniRule"/>
</dbReference>
<evidence type="ECO:0000256" key="11">
    <source>
        <dbReference type="ARBA" id="ARBA00022840"/>
    </source>
</evidence>
<evidence type="ECO:0000313" key="19">
    <source>
        <dbReference type="Proteomes" id="UP000007110"/>
    </source>
</evidence>
<evidence type="ECO:0000259" key="16">
    <source>
        <dbReference type="PROSITE" id="PS50011"/>
    </source>
</evidence>
<dbReference type="InterPro" id="IPR017441">
    <property type="entry name" value="Protein_kinase_ATP_BS"/>
</dbReference>
<keyword evidence="8" id="KW-0479">Metal-binding</keyword>
<dbReference type="GO" id="GO:0046872">
    <property type="term" value="F:metal ion binding"/>
    <property type="evidence" value="ECO:0007669"/>
    <property type="project" value="UniProtKB-KW"/>
</dbReference>
<name>A0A7M7GF11_STRPU</name>
<proteinExistence type="predicted"/>
<dbReference type="InterPro" id="IPR008271">
    <property type="entry name" value="Ser/Thr_kinase_AS"/>
</dbReference>
<keyword evidence="9 15" id="KW-0547">Nucleotide-binding</keyword>
<comment type="catalytic activity">
    <reaction evidence="13">
        <text>L-threonyl-[protein] + ATP = O-phospho-L-threonyl-[protein] + ADP + H(+)</text>
        <dbReference type="Rhea" id="RHEA:46608"/>
        <dbReference type="Rhea" id="RHEA-COMP:11060"/>
        <dbReference type="Rhea" id="RHEA-COMP:11605"/>
        <dbReference type="ChEBI" id="CHEBI:15378"/>
        <dbReference type="ChEBI" id="CHEBI:30013"/>
        <dbReference type="ChEBI" id="CHEBI:30616"/>
        <dbReference type="ChEBI" id="CHEBI:61977"/>
        <dbReference type="ChEBI" id="CHEBI:456216"/>
        <dbReference type="EC" id="2.7.11.1"/>
    </reaction>
</comment>
<reference evidence="18" key="2">
    <citation type="submission" date="2021-01" db="UniProtKB">
        <authorList>
            <consortium name="EnsemblMetazoa"/>
        </authorList>
    </citation>
    <scope>IDENTIFICATION</scope>
</reference>
<accession>A0A7M7GF11</accession>
<protein>
    <recommendedName>
        <fullName evidence="3">non-specific serine/threonine protein kinase</fullName>
        <ecNumber evidence="3">2.7.11.1</ecNumber>
    </recommendedName>
</protein>
<dbReference type="InterPro" id="IPR000719">
    <property type="entry name" value="Prot_kinase_dom"/>
</dbReference>
<keyword evidence="11 15" id="KW-0067">ATP-binding</keyword>
<comment type="subcellular location">
    <subcellularLocation>
        <location evidence="2">Cytoplasm</location>
    </subcellularLocation>
</comment>
<dbReference type="GO" id="GO:0050321">
    <property type="term" value="F:tau-protein kinase activity"/>
    <property type="evidence" value="ECO:0000318"/>
    <property type="project" value="GO_Central"/>
</dbReference>
<dbReference type="InterPro" id="IPR034672">
    <property type="entry name" value="SIK"/>
</dbReference>
<feature type="domain" description="UBA" evidence="17">
    <location>
        <begin position="300"/>
        <end position="340"/>
    </location>
</feature>
<comment type="cofactor">
    <cofactor evidence="1">
        <name>Mg(2+)</name>
        <dbReference type="ChEBI" id="CHEBI:18420"/>
    </cofactor>
</comment>
<evidence type="ECO:0000256" key="15">
    <source>
        <dbReference type="PROSITE-ProRule" id="PRU10141"/>
    </source>
</evidence>
<evidence type="ECO:0000256" key="13">
    <source>
        <dbReference type="ARBA" id="ARBA00047899"/>
    </source>
</evidence>
<dbReference type="PROSITE" id="PS00108">
    <property type="entry name" value="PROTEIN_KINASE_ST"/>
    <property type="match status" value="1"/>
</dbReference>
<keyword evidence="10" id="KW-0418">Kinase</keyword>
<keyword evidence="19" id="KW-1185">Reference proteome</keyword>
<feature type="domain" description="Protein kinase" evidence="16">
    <location>
        <begin position="26"/>
        <end position="277"/>
    </location>
</feature>
<dbReference type="PANTHER" id="PTHR24346:SF74">
    <property type="entry name" value="PROTEIN KINASE DOMAIN-CONTAINING PROTEIN"/>
    <property type="match status" value="1"/>
</dbReference>
<comment type="catalytic activity">
    <reaction evidence="14">
        <text>L-seryl-[protein] + ATP = O-phospho-L-seryl-[protein] + ADP + H(+)</text>
        <dbReference type="Rhea" id="RHEA:17989"/>
        <dbReference type="Rhea" id="RHEA-COMP:9863"/>
        <dbReference type="Rhea" id="RHEA-COMP:11604"/>
        <dbReference type="ChEBI" id="CHEBI:15378"/>
        <dbReference type="ChEBI" id="CHEBI:29999"/>
        <dbReference type="ChEBI" id="CHEBI:30616"/>
        <dbReference type="ChEBI" id="CHEBI:83421"/>
        <dbReference type="ChEBI" id="CHEBI:456216"/>
        <dbReference type="EC" id="2.7.11.1"/>
    </reaction>
</comment>
<dbReference type="GO" id="GO:0035556">
    <property type="term" value="P:intracellular signal transduction"/>
    <property type="evidence" value="ECO:0000318"/>
    <property type="project" value="GO_Central"/>
</dbReference>
<dbReference type="PROSITE" id="PS00107">
    <property type="entry name" value="PROTEIN_KINASE_ATP"/>
    <property type="match status" value="1"/>
</dbReference>
<evidence type="ECO:0000256" key="9">
    <source>
        <dbReference type="ARBA" id="ARBA00022741"/>
    </source>
</evidence>
<dbReference type="GO" id="GO:0005737">
    <property type="term" value="C:cytoplasm"/>
    <property type="evidence" value="ECO:0000318"/>
    <property type="project" value="GO_Central"/>
</dbReference>
<dbReference type="SUPFAM" id="SSF56112">
    <property type="entry name" value="Protein kinase-like (PK-like)"/>
    <property type="match status" value="1"/>
</dbReference>
<dbReference type="Pfam" id="PF23312">
    <property type="entry name" value="UBA_SIK3"/>
    <property type="match status" value="1"/>
</dbReference>
<keyword evidence="5" id="KW-0723">Serine/threonine-protein kinase</keyword>
<dbReference type="SMART" id="SM00220">
    <property type="entry name" value="S_TKc"/>
    <property type="match status" value="1"/>
</dbReference>
<keyword evidence="12" id="KW-0460">Magnesium</keyword>
<dbReference type="InParanoid" id="A0A7M7GF11"/>
<dbReference type="AlphaFoldDB" id="A0A7M7GF11"/>
<keyword evidence="6" id="KW-0597">Phosphoprotein</keyword>
<dbReference type="FunFam" id="3.30.200.20:FF:000003">
    <property type="entry name" value="Non-specific serine/threonine protein kinase"/>
    <property type="match status" value="1"/>
</dbReference>
<evidence type="ECO:0000256" key="2">
    <source>
        <dbReference type="ARBA" id="ARBA00004496"/>
    </source>
</evidence>
<evidence type="ECO:0000313" key="18">
    <source>
        <dbReference type="EnsemblMetazoa" id="XP_003724832"/>
    </source>
</evidence>
<evidence type="ECO:0000256" key="10">
    <source>
        <dbReference type="ARBA" id="ARBA00022777"/>
    </source>
</evidence>
<dbReference type="PANTHER" id="PTHR24346">
    <property type="entry name" value="MAP/MICROTUBULE AFFINITY-REGULATING KINASE"/>
    <property type="match status" value="1"/>
</dbReference>
<evidence type="ECO:0000256" key="14">
    <source>
        <dbReference type="ARBA" id="ARBA00048679"/>
    </source>
</evidence>
<sequence>MVVMEEKADTPTQAKPRRGHIRVGFYDIDRTIGKGNFAVVKLAKHRITKSQVAIKIIDKSRLDESNLKKVYREVQIMKMLSHPNVIKLYQVMETKSMLYLVTEYASNGEMFDYLDTHGRMSEKEAKKKFMQIIAAVEYCHKRHVVHRDLKAENLLLDGNMNIKIADFGFSNFFVPGEHLATWCGSPPYAAPEVFEGQKYDGPQLDIWSLGVVLYVLVCGALPFDANTLPQLKERVLAGKFRIPFFMSQECEHLIRHMLVINPAKRLSIDQIKNHKWFADCGVPATQPVSPVTEIPKPIGEFNEQALRLMQSLGIDQQKTIDSLRRDAYDHYTAIYYLLVERLRLHRCSFPVEGRVDVRSRRPSSIADHAIMRTHAGTLTNINPHQRNTNARNAIQVQQQPCVNTSQQMLGFRPIQPVQQPTQQIVSESAQCALQRKRKEPPLQPSTCIFSEGEMVPVPPAVSGTLLEPLPRMNVRKVRSMSPNHMVVTSIDEGVEADLPESENEMEKVGSMEHFKSQRTHSLAESYDIQTSMAPSLSDFGIEPQELSASFDSQEEMEVAQSFAHVQALSDRLFPSNCNSPDLTQQQTEPMIPPPAPPQAMFQHSASLDRSGSHSPVSFREGRRASDGLIAQTGLSYRQVSPTPLAQGHKDASLDGHLKTNLNMNSCSLAADQLQIVGFSGQQLTEVSKDNADLTNLPSCQVEQELVSWRRFPAQVQSMERRQYRMHAMKQGVHTEPPGHLTHSASLAGQSSLEDMPREFPNQMPPNPHTLQRTLLHQRLMQKRQQLQKQSQLSQQFGCMQLERQSSFEGRPPAPNRTDSYKQAQQHPVLPQYAINDDSSLNKSLIQCHNEFNQATSLGSNAPLHYDTTLNQVPQNFEAPSYEDSMDTSDITVPVSQAGNNFSFTPC</sequence>
<dbReference type="InterPro" id="IPR011009">
    <property type="entry name" value="Kinase-like_dom_sf"/>
</dbReference>
<dbReference type="CDD" id="cd14071">
    <property type="entry name" value="STKc_SIK"/>
    <property type="match status" value="1"/>
</dbReference>
<evidence type="ECO:0000256" key="4">
    <source>
        <dbReference type="ARBA" id="ARBA00022490"/>
    </source>
</evidence>
<dbReference type="Gene3D" id="1.10.510.10">
    <property type="entry name" value="Transferase(Phosphotransferase) domain 1"/>
    <property type="match status" value="1"/>
</dbReference>
<organism evidence="18 19">
    <name type="scientific">Strongylocentrotus purpuratus</name>
    <name type="common">Purple sea urchin</name>
    <dbReference type="NCBI Taxonomy" id="7668"/>
    <lineage>
        <taxon>Eukaryota</taxon>
        <taxon>Metazoa</taxon>
        <taxon>Echinodermata</taxon>
        <taxon>Eleutherozoa</taxon>
        <taxon>Echinozoa</taxon>
        <taxon>Echinoidea</taxon>
        <taxon>Euechinoidea</taxon>
        <taxon>Echinacea</taxon>
        <taxon>Camarodonta</taxon>
        <taxon>Echinidea</taxon>
        <taxon>Strongylocentrotidae</taxon>
        <taxon>Strongylocentrotus</taxon>
    </lineage>
</organism>
<dbReference type="FunFam" id="1.10.510.10:FF:000154">
    <property type="entry name" value="Serine/threonine-protein kinase SIK2"/>
    <property type="match status" value="1"/>
</dbReference>
<keyword evidence="7" id="KW-0808">Transferase</keyword>
<evidence type="ECO:0000259" key="17">
    <source>
        <dbReference type="PROSITE" id="PS50030"/>
    </source>
</evidence>
<dbReference type="EC" id="2.7.11.1" evidence="3"/>
<dbReference type="CDD" id="cd14338">
    <property type="entry name" value="UBA_SIK"/>
    <property type="match status" value="1"/>
</dbReference>
<feature type="binding site" evidence="15">
    <location>
        <position position="55"/>
    </location>
    <ligand>
        <name>ATP</name>
        <dbReference type="ChEBI" id="CHEBI:30616"/>
    </ligand>
</feature>
<dbReference type="OMA" id="ECMDTSE"/>
<evidence type="ECO:0000256" key="7">
    <source>
        <dbReference type="ARBA" id="ARBA00022679"/>
    </source>
</evidence>
<evidence type="ECO:0000256" key="5">
    <source>
        <dbReference type="ARBA" id="ARBA00022527"/>
    </source>
</evidence>
<dbReference type="EnsemblMetazoa" id="XM_003724784">
    <property type="protein sequence ID" value="XP_003724832"/>
    <property type="gene ID" value="LOC578417"/>
</dbReference>
<dbReference type="InterPro" id="IPR015940">
    <property type="entry name" value="UBA"/>
</dbReference>
<dbReference type="KEGG" id="spu:578417"/>
<evidence type="ECO:0000256" key="6">
    <source>
        <dbReference type="ARBA" id="ARBA00022553"/>
    </source>
</evidence>
<evidence type="ECO:0000256" key="1">
    <source>
        <dbReference type="ARBA" id="ARBA00001946"/>
    </source>
</evidence>
<evidence type="ECO:0000256" key="8">
    <source>
        <dbReference type="ARBA" id="ARBA00022723"/>
    </source>
</evidence>
<evidence type="ECO:0000256" key="3">
    <source>
        <dbReference type="ARBA" id="ARBA00012513"/>
    </source>
</evidence>